<evidence type="ECO:0000313" key="1">
    <source>
        <dbReference type="EMBL" id="KYO43986.1"/>
    </source>
</evidence>
<comment type="caution">
    <text evidence="1">The sequence shown here is derived from an EMBL/GenBank/DDBJ whole genome shotgun (WGS) entry which is preliminary data.</text>
</comment>
<protein>
    <submittedName>
        <fullName evidence="1">Uncharacterized protein</fullName>
    </submittedName>
</protein>
<evidence type="ECO:0000313" key="2">
    <source>
        <dbReference type="Proteomes" id="UP000050525"/>
    </source>
</evidence>
<name>A0A151P4L6_ALLMI</name>
<dbReference type="Proteomes" id="UP000050525">
    <property type="component" value="Unassembled WGS sequence"/>
</dbReference>
<gene>
    <name evidence="1" type="ORF">Y1Q_0017389</name>
</gene>
<accession>A0A151P4L6</accession>
<reference evidence="1 2" key="1">
    <citation type="journal article" date="2012" name="Genome Biol.">
        <title>Sequencing three crocodilian genomes to illuminate the evolution of archosaurs and amniotes.</title>
        <authorList>
            <person name="St John J.A."/>
            <person name="Braun E.L."/>
            <person name="Isberg S.R."/>
            <person name="Miles L.G."/>
            <person name="Chong A.Y."/>
            <person name="Gongora J."/>
            <person name="Dalzell P."/>
            <person name="Moran C."/>
            <person name="Bed'hom B."/>
            <person name="Abzhanov A."/>
            <person name="Burgess S.C."/>
            <person name="Cooksey A.M."/>
            <person name="Castoe T.A."/>
            <person name="Crawford N.G."/>
            <person name="Densmore L.D."/>
            <person name="Drew J.C."/>
            <person name="Edwards S.V."/>
            <person name="Faircloth B.C."/>
            <person name="Fujita M.K."/>
            <person name="Greenwold M.J."/>
            <person name="Hoffmann F.G."/>
            <person name="Howard J.M."/>
            <person name="Iguchi T."/>
            <person name="Janes D.E."/>
            <person name="Khan S.Y."/>
            <person name="Kohno S."/>
            <person name="de Koning A.J."/>
            <person name="Lance S.L."/>
            <person name="McCarthy F.M."/>
            <person name="McCormack J.E."/>
            <person name="Merchant M.E."/>
            <person name="Peterson D.G."/>
            <person name="Pollock D.D."/>
            <person name="Pourmand N."/>
            <person name="Raney B.J."/>
            <person name="Roessler K.A."/>
            <person name="Sanford J.R."/>
            <person name="Sawyer R.H."/>
            <person name="Schmidt C.J."/>
            <person name="Triplett E.W."/>
            <person name="Tuberville T.D."/>
            <person name="Venegas-Anaya M."/>
            <person name="Howard J.T."/>
            <person name="Jarvis E.D."/>
            <person name="Guillette L.J.Jr."/>
            <person name="Glenn T.C."/>
            <person name="Green R.E."/>
            <person name="Ray D.A."/>
        </authorList>
    </citation>
    <scope>NUCLEOTIDE SEQUENCE [LARGE SCALE GENOMIC DNA]</scope>
    <source>
        <strain evidence="1">KSC_2009_1</strain>
    </source>
</reference>
<sequence length="74" mass="8424">MVERVEWVASSQTRSRRWQRSVTSTSQDQLLASWAGWTGEEDSDGLVPCRPARLCSDYLLRGLISNSRTWSIGH</sequence>
<proteinExistence type="predicted"/>
<dbReference type="AlphaFoldDB" id="A0A151P4L6"/>
<keyword evidence="2" id="KW-1185">Reference proteome</keyword>
<organism evidence="1 2">
    <name type="scientific">Alligator mississippiensis</name>
    <name type="common">American alligator</name>
    <dbReference type="NCBI Taxonomy" id="8496"/>
    <lineage>
        <taxon>Eukaryota</taxon>
        <taxon>Metazoa</taxon>
        <taxon>Chordata</taxon>
        <taxon>Craniata</taxon>
        <taxon>Vertebrata</taxon>
        <taxon>Euteleostomi</taxon>
        <taxon>Archelosauria</taxon>
        <taxon>Archosauria</taxon>
        <taxon>Crocodylia</taxon>
        <taxon>Alligatoridae</taxon>
        <taxon>Alligatorinae</taxon>
        <taxon>Alligator</taxon>
    </lineage>
</organism>
<dbReference type="EMBL" id="AKHW03001003">
    <property type="protein sequence ID" value="KYO43986.1"/>
    <property type="molecule type" value="Genomic_DNA"/>
</dbReference>